<organism evidence="10">
    <name type="scientific">hydrothermal vent metagenome</name>
    <dbReference type="NCBI Taxonomy" id="652676"/>
    <lineage>
        <taxon>unclassified sequences</taxon>
        <taxon>metagenomes</taxon>
        <taxon>ecological metagenomes</taxon>
    </lineage>
</organism>
<name>A0A3B1CES4_9ZZZZ</name>
<dbReference type="InterPro" id="IPR003400">
    <property type="entry name" value="ExbD"/>
</dbReference>
<dbReference type="NCBIfam" id="TIGR02801">
    <property type="entry name" value="tolR"/>
    <property type="match status" value="1"/>
</dbReference>
<proteinExistence type="predicted"/>
<evidence type="ECO:0000256" key="4">
    <source>
        <dbReference type="ARBA" id="ARBA00022618"/>
    </source>
</evidence>
<keyword evidence="8" id="KW-0131">Cell cycle</keyword>
<evidence type="ECO:0000256" key="7">
    <source>
        <dbReference type="ARBA" id="ARBA00023136"/>
    </source>
</evidence>
<evidence type="ECO:0000256" key="1">
    <source>
        <dbReference type="ARBA" id="ARBA00004162"/>
    </source>
</evidence>
<dbReference type="GO" id="GO:0015031">
    <property type="term" value="P:protein transport"/>
    <property type="evidence" value="ECO:0007669"/>
    <property type="project" value="InterPro"/>
</dbReference>
<evidence type="ECO:0000313" key="10">
    <source>
        <dbReference type="EMBL" id="VAX17245.1"/>
    </source>
</evidence>
<keyword evidence="5 9" id="KW-0812">Transmembrane</keyword>
<dbReference type="GO" id="GO:0005886">
    <property type="term" value="C:plasma membrane"/>
    <property type="evidence" value="ECO:0007669"/>
    <property type="project" value="UniProtKB-SubCell"/>
</dbReference>
<keyword evidence="7 9" id="KW-0472">Membrane</keyword>
<evidence type="ECO:0000256" key="9">
    <source>
        <dbReference type="SAM" id="Phobius"/>
    </source>
</evidence>
<evidence type="ECO:0000256" key="2">
    <source>
        <dbReference type="ARBA" id="ARBA00022475"/>
    </source>
</evidence>
<sequence length="149" mass="16542">MIEDIGGKRFRRKASTVITEINVTPFVDVMLVLLIIFMVTTPLMQSGVNIDLPKQETGFLDIREENVVTIRKDGAIFFNEKRVTLEDLSKKLKSISALSPSAEVYLRADKKLSYGSVMGVMGAIKKAGVRKLGMVTEVPASPGKKKKRR</sequence>
<evidence type="ECO:0000256" key="8">
    <source>
        <dbReference type="ARBA" id="ARBA00023306"/>
    </source>
</evidence>
<keyword evidence="3" id="KW-0997">Cell inner membrane</keyword>
<feature type="transmembrane region" description="Helical" evidence="9">
    <location>
        <begin position="21"/>
        <end position="44"/>
    </location>
</feature>
<dbReference type="EMBL" id="UOGA01000090">
    <property type="protein sequence ID" value="VAX17245.1"/>
    <property type="molecule type" value="Genomic_DNA"/>
</dbReference>
<evidence type="ECO:0000256" key="3">
    <source>
        <dbReference type="ARBA" id="ARBA00022519"/>
    </source>
</evidence>
<dbReference type="InterPro" id="IPR014168">
    <property type="entry name" value="Tol-Pal_TolR"/>
</dbReference>
<accession>A0A3B1CES4</accession>
<dbReference type="GO" id="GO:0051301">
    <property type="term" value="P:cell division"/>
    <property type="evidence" value="ECO:0007669"/>
    <property type="project" value="UniProtKB-KW"/>
</dbReference>
<dbReference type="Gene3D" id="3.30.420.270">
    <property type="match status" value="1"/>
</dbReference>
<evidence type="ECO:0000256" key="5">
    <source>
        <dbReference type="ARBA" id="ARBA00022692"/>
    </source>
</evidence>
<dbReference type="Pfam" id="PF02472">
    <property type="entry name" value="ExbD"/>
    <property type="match status" value="1"/>
</dbReference>
<comment type="subcellular location">
    <subcellularLocation>
        <location evidence="1">Cell membrane</location>
        <topology evidence="1">Single-pass membrane protein</topology>
    </subcellularLocation>
</comment>
<reference evidence="10" key="1">
    <citation type="submission" date="2018-06" db="EMBL/GenBank/DDBJ databases">
        <authorList>
            <person name="Zhirakovskaya E."/>
        </authorList>
    </citation>
    <scope>NUCLEOTIDE SEQUENCE</scope>
</reference>
<dbReference type="GO" id="GO:0022857">
    <property type="term" value="F:transmembrane transporter activity"/>
    <property type="evidence" value="ECO:0007669"/>
    <property type="project" value="InterPro"/>
</dbReference>
<keyword evidence="2" id="KW-1003">Cell membrane</keyword>
<keyword evidence="4" id="KW-0132">Cell division</keyword>
<evidence type="ECO:0000256" key="6">
    <source>
        <dbReference type="ARBA" id="ARBA00022989"/>
    </source>
</evidence>
<gene>
    <name evidence="10" type="ORF">MNBD_NITROSPINAE04-2</name>
</gene>
<dbReference type="AlphaFoldDB" id="A0A3B1CES4"/>
<dbReference type="PANTHER" id="PTHR30558:SF7">
    <property type="entry name" value="TOL-PAL SYSTEM PROTEIN TOLR"/>
    <property type="match status" value="1"/>
</dbReference>
<protein>
    <submittedName>
        <fullName evidence="10">Tol biopolymer transport system, TolR protein</fullName>
    </submittedName>
</protein>
<keyword evidence="6 9" id="KW-1133">Transmembrane helix</keyword>
<dbReference type="PANTHER" id="PTHR30558">
    <property type="entry name" value="EXBD MEMBRANE COMPONENT OF PMF-DRIVEN MACROMOLECULE IMPORT SYSTEM"/>
    <property type="match status" value="1"/>
</dbReference>